<keyword evidence="1" id="KW-0812">Transmembrane</keyword>
<name>A0ABT4VMQ8_9HYPH</name>
<feature type="transmembrane region" description="Helical" evidence="1">
    <location>
        <begin position="104"/>
        <end position="124"/>
    </location>
</feature>
<dbReference type="RefSeq" id="WP_271089084.1">
    <property type="nucleotide sequence ID" value="NZ_JAPJZH010000004.1"/>
</dbReference>
<keyword evidence="1" id="KW-0472">Membrane</keyword>
<feature type="transmembrane region" description="Helical" evidence="1">
    <location>
        <begin position="130"/>
        <end position="146"/>
    </location>
</feature>
<keyword evidence="1" id="KW-1133">Transmembrane helix</keyword>
<evidence type="ECO:0000313" key="2">
    <source>
        <dbReference type="EMBL" id="MDA4845460.1"/>
    </source>
</evidence>
<proteinExistence type="predicted"/>
<reference evidence="2" key="1">
    <citation type="submission" date="2022-11" db="EMBL/GenBank/DDBJ databases">
        <title>Hoeflea poritis sp. nov., isolated from scleractinian coral Porites lutea.</title>
        <authorList>
            <person name="Zhang G."/>
            <person name="Wei Q."/>
            <person name="Cai L."/>
        </authorList>
    </citation>
    <scope>NUCLEOTIDE SEQUENCE</scope>
    <source>
        <strain evidence="2">E7-10</strain>
    </source>
</reference>
<protein>
    <submittedName>
        <fullName evidence="2">Uncharacterized protein</fullName>
    </submittedName>
</protein>
<feature type="transmembrane region" description="Helical" evidence="1">
    <location>
        <begin position="6"/>
        <end position="24"/>
    </location>
</feature>
<evidence type="ECO:0000256" key="1">
    <source>
        <dbReference type="SAM" id="Phobius"/>
    </source>
</evidence>
<sequence>MDFLTNRDIALLIWIIPIFLFFALKAELRSALVSVLKAFVSPKILFIFVGLFVYVAAISYLLWLIGVWDISLLKATILWTIGAGIAGIFEVISLRDTRKLLSKAIRSQLGVIIFVEYVVTFQTFNLMVELLILPVLTFLVLLLSVSEGKPENEFATRFLNTLLSVFGLSLLIIGFTSIWFDPDSFWNTRTLKDFLLPILLSLLILPFHFALITLITFETRFIGLNFQLKDASLRSSAKRCALWHYAFDLDGLNRWFHEVAIADIQTISDLDSTFSVVKMRRAVEAKPPEIPVEDGWSPFAAMKFPRDEALRPHHYKQLWSGGEEWRASSNYVDLEKGAFANQLSYSIEGDAHVATRLLLSLDVRQMATETAALYRLMEELQAITDKMGLELRLDNNGALLSGRTFVIDCCNVTIKASRKDWALEGTYDFLVELVHKKHKTDF</sequence>
<gene>
    <name evidence="2" type="ORF">OOZ53_08875</name>
</gene>
<dbReference type="Proteomes" id="UP001148313">
    <property type="component" value="Unassembled WGS sequence"/>
</dbReference>
<comment type="caution">
    <text evidence="2">The sequence shown here is derived from an EMBL/GenBank/DDBJ whole genome shotgun (WGS) entry which is preliminary data.</text>
</comment>
<keyword evidence="3" id="KW-1185">Reference proteome</keyword>
<feature type="transmembrane region" description="Helical" evidence="1">
    <location>
        <begin position="158"/>
        <end position="180"/>
    </location>
</feature>
<evidence type="ECO:0000313" key="3">
    <source>
        <dbReference type="Proteomes" id="UP001148313"/>
    </source>
</evidence>
<feature type="transmembrane region" description="Helical" evidence="1">
    <location>
        <begin position="72"/>
        <end position="92"/>
    </location>
</feature>
<feature type="transmembrane region" description="Helical" evidence="1">
    <location>
        <begin position="44"/>
        <end position="66"/>
    </location>
</feature>
<feature type="transmembrane region" description="Helical" evidence="1">
    <location>
        <begin position="195"/>
        <end position="217"/>
    </location>
</feature>
<accession>A0ABT4VMQ8</accession>
<organism evidence="2 3">
    <name type="scientific">Hoeflea poritis</name>
    <dbReference type="NCBI Taxonomy" id="2993659"/>
    <lineage>
        <taxon>Bacteria</taxon>
        <taxon>Pseudomonadati</taxon>
        <taxon>Pseudomonadota</taxon>
        <taxon>Alphaproteobacteria</taxon>
        <taxon>Hyphomicrobiales</taxon>
        <taxon>Rhizobiaceae</taxon>
        <taxon>Hoeflea</taxon>
    </lineage>
</organism>
<dbReference type="EMBL" id="JAPJZH010000004">
    <property type="protein sequence ID" value="MDA4845460.1"/>
    <property type="molecule type" value="Genomic_DNA"/>
</dbReference>